<gene>
    <name evidence="2" type="ORF">LOM8899_04098</name>
</gene>
<dbReference type="RefSeq" id="WP_093994095.1">
    <property type="nucleotide sequence ID" value="NZ_FXZK01000014.1"/>
</dbReference>
<keyword evidence="1" id="KW-0732">Signal</keyword>
<dbReference type="Proteomes" id="UP000201613">
    <property type="component" value="Unassembled WGS sequence"/>
</dbReference>
<name>A0A238LKL2_9RHOB</name>
<dbReference type="EMBL" id="FXZK01000014">
    <property type="protein sequence ID" value="SMY09925.1"/>
    <property type="molecule type" value="Genomic_DNA"/>
</dbReference>
<sequence>MRPQIALPLILAACAAAPMTPAEEYAASYVGSYGPTNLCVGQELIVDLWPDRLAIGETACDIASISRAETGISDVGLSVALANCAAEGTAIPNFRVRLLQTQAGLTLASPTDNLILQRCTDL</sequence>
<reference evidence="2 3" key="1">
    <citation type="submission" date="2017-05" db="EMBL/GenBank/DDBJ databases">
        <authorList>
            <person name="Song R."/>
            <person name="Chenine A.L."/>
            <person name="Ruprecht R.M."/>
        </authorList>
    </citation>
    <scope>NUCLEOTIDE SEQUENCE [LARGE SCALE GENOMIC DNA]</scope>
    <source>
        <strain evidence="2 3">CECT 8899</strain>
    </source>
</reference>
<evidence type="ECO:0000313" key="3">
    <source>
        <dbReference type="Proteomes" id="UP000201613"/>
    </source>
</evidence>
<accession>A0A238LKL2</accession>
<feature type="chain" id="PRO_5012195726" description="Lipoprotein" evidence="1">
    <location>
        <begin position="23"/>
        <end position="122"/>
    </location>
</feature>
<keyword evidence="3" id="KW-1185">Reference proteome</keyword>
<dbReference type="OrthoDB" id="7863884at2"/>
<dbReference type="AlphaFoldDB" id="A0A238LKL2"/>
<proteinExistence type="predicted"/>
<feature type="signal peptide" evidence="1">
    <location>
        <begin position="1"/>
        <end position="22"/>
    </location>
</feature>
<evidence type="ECO:0000313" key="2">
    <source>
        <dbReference type="EMBL" id="SMY09925.1"/>
    </source>
</evidence>
<evidence type="ECO:0008006" key="4">
    <source>
        <dbReference type="Google" id="ProtNLM"/>
    </source>
</evidence>
<organism evidence="2 3">
    <name type="scientific">Flavimaricola marinus</name>
    <dbReference type="NCBI Taxonomy" id="1819565"/>
    <lineage>
        <taxon>Bacteria</taxon>
        <taxon>Pseudomonadati</taxon>
        <taxon>Pseudomonadota</taxon>
        <taxon>Alphaproteobacteria</taxon>
        <taxon>Rhodobacterales</taxon>
        <taxon>Paracoccaceae</taxon>
        <taxon>Flavimaricola</taxon>
    </lineage>
</organism>
<protein>
    <recommendedName>
        <fullName evidence="4">Lipoprotein</fullName>
    </recommendedName>
</protein>
<evidence type="ECO:0000256" key="1">
    <source>
        <dbReference type="SAM" id="SignalP"/>
    </source>
</evidence>